<comment type="caution">
    <text evidence="1">The sequence shown here is derived from an EMBL/GenBank/DDBJ whole genome shotgun (WGS) entry which is preliminary data.</text>
</comment>
<gene>
    <name evidence="1" type="ORF">GCM10007071_33700</name>
</gene>
<evidence type="ECO:0000313" key="1">
    <source>
        <dbReference type="EMBL" id="GGY83652.1"/>
    </source>
</evidence>
<accession>A0ABQ3B8E2</accession>
<name>A0ABQ3B8E2_9GAMM</name>
<protein>
    <submittedName>
        <fullName evidence="1">Uncharacterized protein</fullName>
    </submittedName>
</protein>
<organism evidence="1 2">
    <name type="scientific">Marinobacter zhanjiangensis</name>
    <dbReference type="NCBI Taxonomy" id="578215"/>
    <lineage>
        <taxon>Bacteria</taxon>
        <taxon>Pseudomonadati</taxon>
        <taxon>Pseudomonadota</taxon>
        <taxon>Gammaproteobacteria</taxon>
        <taxon>Pseudomonadales</taxon>
        <taxon>Marinobacteraceae</taxon>
        <taxon>Marinobacter</taxon>
    </lineage>
</organism>
<proteinExistence type="predicted"/>
<sequence>MNVINGRARLTADFIEFASQKWMRFSLWLVLGEKFENDEVCINDLASPNEFDKEQTSWKLEKMLDELQTEYEGKSKDEILELIENINKLKNK</sequence>
<dbReference type="EMBL" id="BMXV01000009">
    <property type="protein sequence ID" value="GGY83652.1"/>
    <property type="molecule type" value="Genomic_DNA"/>
</dbReference>
<dbReference type="Proteomes" id="UP000601597">
    <property type="component" value="Unassembled WGS sequence"/>
</dbReference>
<reference evidence="2" key="1">
    <citation type="journal article" date="2019" name="Int. J. Syst. Evol. Microbiol.">
        <title>The Global Catalogue of Microorganisms (GCM) 10K type strain sequencing project: providing services to taxonomists for standard genome sequencing and annotation.</title>
        <authorList>
            <consortium name="The Broad Institute Genomics Platform"/>
            <consortium name="The Broad Institute Genome Sequencing Center for Infectious Disease"/>
            <person name="Wu L."/>
            <person name="Ma J."/>
        </authorList>
    </citation>
    <scope>NUCLEOTIDE SEQUENCE [LARGE SCALE GENOMIC DNA]</scope>
    <source>
        <strain evidence="2">KCTC 22280</strain>
    </source>
</reference>
<evidence type="ECO:0000313" key="2">
    <source>
        <dbReference type="Proteomes" id="UP000601597"/>
    </source>
</evidence>
<keyword evidence="2" id="KW-1185">Reference proteome</keyword>